<protein>
    <submittedName>
        <fullName evidence="1">Uncharacterized protein</fullName>
    </submittedName>
</protein>
<dbReference type="PATRIC" id="fig|1339316.3.peg.2918"/>
<dbReference type="EMBL" id="JGDB01000187">
    <property type="protein sequence ID" value="EXY90252.1"/>
    <property type="molecule type" value="Genomic_DNA"/>
</dbReference>
<organism evidence="1 2">
    <name type="scientific">Bacteroides fragilis str. 3998T(B)3</name>
    <dbReference type="NCBI Taxonomy" id="1339316"/>
    <lineage>
        <taxon>Bacteria</taxon>
        <taxon>Pseudomonadati</taxon>
        <taxon>Bacteroidota</taxon>
        <taxon>Bacteroidia</taxon>
        <taxon>Bacteroidales</taxon>
        <taxon>Bacteroidaceae</taxon>
        <taxon>Bacteroides</taxon>
    </lineage>
</organism>
<proteinExistence type="predicted"/>
<name>A0A015U5Y6_BACFG</name>
<dbReference type="AlphaFoldDB" id="A0A015U5Y6"/>
<reference evidence="1 2" key="1">
    <citation type="submission" date="2014-02" db="EMBL/GenBank/DDBJ databases">
        <authorList>
            <person name="Sears C."/>
            <person name="Carroll K."/>
            <person name="Sack B.R."/>
            <person name="Qadri F."/>
            <person name="Myers L.L."/>
            <person name="Chung G.-T."/>
            <person name="Escheverria P."/>
            <person name="Fraser C.M."/>
            <person name="Sadzewicz L."/>
            <person name="Shefchek K.A."/>
            <person name="Tallon L."/>
            <person name="Das S.P."/>
            <person name="Daugherty S."/>
            <person name="Mongodin E.F."/>
        </authorList>
    </citation>
    <scope>NUCLEOTIDE SEQUENCE [LARGE SCALE GENOMIC DNA]</scope>
    <source>
        <strain evidence="2">3998T(B)3</strain>
    </source>
</reference>
<evidence type="ECO:0000313" key="2">
    <source>
        <dbReference type="Proteomes" id="UP000020773"/>
    </source>
</evidence>
<accession>A0A015U5Y6</accession>
<dbReference type="Proteomes" id="UP000020773">
    <property type="component" value="Unassembled WGS sequence"/>
</dbReference>
<evidence type="ECO:0000313" key="1">
    <source>
        <dbReference type="EMBL" id="EXY90252.1"/>
    </source>
</evidence>
<comment type="caution">
    <text evidence="1">The sequence shown here is derived from an EMBL/GenBank/DDBJ whole genome shotgun (WGS) entry which is preliminary data.</text>
</comment>
<sequence>MKYYVVKYGGPFGFIKPWTAVRDASGGETYSQQFLTPSIIEGIRQKLEVTAIMRHKLSYAGINIQQEVVQAKAWSKKGKTFMRARSVLKRGVMLSPVIYFAFATLEDARKASLQHICLCRNEDILLPEANIQELSISEFDKLEGYELRFGEREQSFLVGYNRFKNNEEMYGWIEMVGNPAKSHNYGE</sequence>
<dbReference type="RefSeq" id="WP_008768972.1">
    <property type="nucleotide sequence ID" value="NZ_JGDB01000187.1"/>
</dbReference>
<gene>
    <name evidence="1" type="ORF">M125_3069</name>
</gene>